<dbReference type="PANTHER" id="PTHR40275">
    <property type="entry name" value="SSL7038 PROTEIN"/>
    <property type="match status" value="1"/>
</dbReference>
<reference evidence="1 4" key="2">
    <citation type="submission" date="2018-11" db="EMBL/GenBank/DDBJ databases">
        <title>Sequencing Av. paragallinarum serogroups.</title>
        <authorList>
            <person name="Hellmuth J.E."/>
            <person name="Boucher C.E."/>
            <person name="Cason E.D."/>
        </authorList>
    </citation>
    <scope>NUCLEOTIDE SEQUENCE [LARGE SCALE GENOMIC DNA]</scope>
    <source>
        <strain evidence="1 4">SA-3</strain>
    </source>
</reference>
<dbReference type="InterPro" id="IPR010982">
    <property type="entry name" value="Lambda_DNA-bd_dom_sf"/>
</dbReference>
<dbReference type="GO" id="GO:0003677">
    <property type="term" value="F:DNA binding"/>
    <property type="evidence" value="ECO:0007669"/>
    <property type="project" value="InterPro"/>
</dbReference>
<organism evidence="1 4">
    <name type="scientific">Avibacterium paragallinarum</name>
    <name type="common">Haemophilus gallinarum</name>
    <dbReference type="NCBI Taxonomy" id="728"/>
    <lineage>
        <taxon>Bacteria</taxon>
        <taxon>Pseudomonadati</taxon>
        <taxon>Pseudomonadota</taxon>
        <taxon>Gammaproteobacteria</taxon>
        <taxon>Pasteurellales</taxon>
        <taxon>Pasteurellaceae</taxon>
        <taxon>Avibacterium</taxon>
    </lineage>
</organism>
<sequence>MNAIKKYQIKDWDTAEVLTSEELIQGYLVEALQASIDDNTPELFTNALRDVARAKGMHNLAKETGLDRSGLYKALRPGSKPQFSTIIKISHAMKLDLSAITI</sequence>
<dbReference type="eggNOG" id="COG3636">
    <property type="taxonomic scope" value="Bacteria"/>
</dbReference>
<dbReference type="InterPro" id="IPR014057">
    <property type="entry name" value="HI1420"/>
</dbReference>
<name>A0A0F5EVL4_AVIPA</name>
<proteinExistence type="predicted"/>
<evidence type="ECO:0000313" key="4">
    <source>
        <dbReference type="Proteomes" id="UP000294229"/>
    </source>
</evidence>
<accession>A0A0F5EVL4</accession>
<dbReference type="Proteomes" id="UP000254620">
    <property type="component" value="Unassembled WGS sequence"/>
</dbReference>
<evidence type="ECO:0000313" key="2">
    <source>
        <dbReference type="EMBL" id="SUU98151.1"/>
    </source>
</evidence>
<dbReference type="RefSeq" id="WP_046098909.1">
    <property type="nucleotide sequence ID" value="NZ_CP173233.1"/>
</dbReference>
<dbReference type="EMBL" id="UFSW01000001">
    <property type="protein sequence ID" value="SUU98151.1"/>
    <property type="molecule type" value="Genomic_DNA"/>
</dbReference>
<dbReference type="EMBL" id="RQXS01000046">
    <property type="protein sequence ID" value="RZN57569.1"/>
    <property type="molecule type" value="Genomic_DNA"/>
</dbReference>
<evidence type="ECO:0000313" key="3">
    <source>
        <dbReference type="Proteomes" id="UP000254620"/>
    </source>
</evidence>
<protein>
    <submittedName>
        <fullName evidence="2">Predicted transcriptional regulator</fullName>
    </submittedName>
    <submittedName>
        <fullName evidence="1">Putative addiction module antidote protein</fullName>
    </submittedName>
</protein>
<dbReference type="OrthoDB" id="9798416at2"/>
<reference evidence="2 3" key="1">
    <citation type="submission" date="2018-06" db="EMBL/GenBank/DDBJ databases">
        <authorList>
            <consortium name="Pathogen Informatics"/>
            <person name="Doyle S."/>
        </authorList>
    </citation>
    <scope>NUCLEOTIDE SEQUENCE [LARGE SCALE GENOMIC DNA]</scope>
    <source>
        <strain evidence="2 3">NCTC10926</strain>
    </source>
</reference>
<dbReference type="AlphaFoldDB" id="A0A0F5EVL4"/>
<dbReference type="SUPFAM" id="SSF47413">
    <property type="entry name" value="lambda repressor-like DNA-binding domains"/>
    <property type="match status" value="1"/>
</dbReference>
<evidence type="ECO:0000313" key="1">
    <source>
        <dbReference type="EMBL" id="RZN57569.1"/>
    </source>
</evidence>
<dbReference type="Proteomes" id="UP000294229">
    <property type="component" value="Unassembled WGS sequence"/>
</dbReference>
<dbReference type="Pfam" id="PF21716">
    <property type="entry name" value="dnstrm_HI1420"/>
    <property type="match status" value="1"/>
</dbReference>
<gene>
    <name evidence="1" type="ORF">EIG79_08965</name>
    <name evidence="2" type="ORF">NCTC10926_01566</name>
</gene>
<dbReference type="PANTHER" id="PTHR40275:SF1">
    <property type="entry name" value="SSL7038 PROTEIN"/>
    <property type="match status" value="1"/>
</dbReference>
<dbReference type="NCBIfam" id="TIGR02684">
    <property type="entry name" value="dnstrm_HI1420"/>
    <property type="match status" value="1"/>
</dbReference>